<gene>
    <name evidence="1" type="ORF">BPP43_09085</name>
</gene>
<dbReference type="RefSeq" id="WP_014936939.1">
    <property type="nucleotide sequence ID" value="NC_019908.1"/>
</dbReference>
<dbReference type="Proteomes" id="UP000010793">
    <property type="component" value="Chromosome"/>
</dbReference>
<name>A0A3B6VSA1_BRAPL</name>
<organism evidence="1 2">
    <name type="scientific">Brachyspira pilosicoli P43/6/78</name>
    <dbReference type="NCBI Taxonomy" id="1042417"/>
    <lineage>
        <taxon>Bacteria</taxon>
        <taxon>Pseudomonadati</taxon>
        <taxon>Spirochaetota</taxon>
        <taxon>Spirochaetia</taxon>
        <taxon>Brachyspirales</taxon>
        <taxon>Brachyspiraceae</taxon>
        <taxon>Brachyspira</taxon>
    </lineage>
</organism>
<dbReference type="EMBL" id="CP002873">
    <property type="protein sequence ID" value="AGA67002.1"/>
    <property type="molecule type" value="Genomic_DNA"/>
</dbReference>
<sequence>MSVPNFQSIQNKLFPIINQELPKYMGQTNFVSKYIPEIFVGVSQGAIGGDLDNTAFNLKNMYGGTSLGGLNIFNDYPRHESRVFKMEPEEYYIGIDINRIEEINELYSKDEKKAGEEILNYIAQKLVSRLGLLRERNLAAKVTDASLYGSSNTVDLTAKAISSWTETDIDNFFSSFIDLAKYLNYAVGGNLFNDQMEVQNNGQKLYIVIPIDVYVKLQGLFRLFSNYVSMIGNSNDGKYKAFKPDIFNAVTSGITVVGTAFRVADDHEVEQKYQLENLTDIWTGSSIYMFTTSSNILDMASIKEVVYLNHDIREVDILGNNLWRSRTKRCTVASNPYGFCKIDLKLADA</sequence>
<dbReference type="KEGG" id="bpip:BPP43_09085"/>
<accession>A0A3B6VSA1</accession>
<protein>
    <submittedName>
        <fullName evidence="1">VSH 1 associated protein 3 virus of Serpulina hyodysenteriae</fullName>
    </submittedName>
</protein>
<reference evidence="1 2" key="1">
    <citation type="journal article" date="2013" name="Genome Announc.">
        <title>Complete Genome Sequence of the Porcine Strain Brachyspira pilosicoli P43/6/78(T.).</title>
        <authorList>
            <person name="Lin C."/>
            <person name="den Bakker H.C."/>
            <person name="Suzuki H."/>
            <person name="Lefebure T."/>
            <person name="Ponnala L."/>
            <person name="Sun Q."/>
            <person name="Stanhope M.J."/>
            <person name="Wiedmann M."/>
            <person name="Duhamel G.E."/>
        </authorList>
    </citation>
    <scope>NUCLEOTIDE SEQUENCE [LARGE SCALE GENOMIC DNA]</scope>
    <source>
        <strain evidence="1 2">P43/6/78</strain>
    </source>
</reference>
<evidence type="ECO:0000313" key="1">
    <source>
        <dbReference type="EMBL" id="AGA67002.1"/>
    </source>
</evidence>
<keyword evidence="2" id="KW-1185">Reference proteome</keyword>
<proteinExistence type="predicted"/>
<evidence type="ECO:0000313" key="2">
    <source>
        <dbReference type="Proteomes" id="UP000010793"/>
    </source>
</evidence>
<dbReference type="AlphaFoldDB" id="A0A3B6VSA1"/>